<dbReference type="PANTHER" id="PTHR47505">
    <property type="entry name" value="DNA UTILIZATION PROTEIN YHGH"/>
    <property type="match status" value="1"/>
</dbReference>
<dbReference type="AlphaFoldDB" id="A0A1G2E162"/>
<dbReference type="InterPro" id="IPR051910">
    <property type="entry name" value="ComF/GntX_DNA_util-trans"/>
</dbReference>
<evidence type="ECO:0000256" key="1">
    <source>
        <dbReference type="ARBA" id="ARBA00008007"/>
    </source>
</evidence>
<evidence type="ECO:0000313" key="3">
    <source>
        <dbReference type="Proteomes" id="UP000178721"/>
    </source>
</evidence>
<dbReference type="CDD" id="cd06223">
    <property type="entry name" value="PRTases_typeI"/>
    <property type="match status" value="1"/>
</dbReference>
<gene>
    <name evidence="2" type="ORF">A2654_01960</name>
</gene>
<reference evidence="2 3" key="1">
    <citation type="journal article" date="2016" name="Nat. Commun.">
        <title>Thousands of microbial genomes shed light on interconnected biogeochemical processes in an aquifer system.</title>
        <authorList>
            <person name="Anantharaman K."/>
            <person name="Brown C.T."/>
            <person name="Hug L.A."/>
            <person name="Sharon I."/>
            <person name="Castelle C.J."/>
            <person name="Probst A.J."/>
            <person name="Thomas B.C."/>
            <person name="Singh A."/>
            <person name="Wilkins M.J."/>
            <person name="Karaoz U."/>
            <person name="Brodie E.L."/>
            <person name="Williams K.H."/>
            <person name="Hubbard S.S."/>
            <person name="Banfield J.F."/>
        </authorList>
    </citation>
    <scope>NUCLEOTIDE SEQUENCE [LARGE SCALE GENOMIC DNA]</scope>
</reference>
<organism evidence="2 3">
    <name type="scientific">Candidatus Nealsonbacteria bacterium RIFCSPHIGHO2_01_FULL_43_31</name>
    <dbReference type="NCBI Taxonomy" id="1801665"/>
    <lineage>
        <taxon>Bacteria</taxon>
        <taxon>Candidatus Nealsoniibacteriota</taxon>
    </lineage>
</organism>
<dbReference type="InterPro" id="IPR029057">
    <property type="entry name" value="PRTase-like"/>
</dbReference>
<comment type="caution">
    <text evidence="2">The sequence shown here is derived from an EMBL/GenBank/DDBJ whole genome shotgun (WGS) entry which is preliminary data.</text>
</comment>
<dbReference type="PANTHER" id="PTHR47505:SF1">
    <property type="entry name" value="DNA UTILIZATION PROTEIN YHGH"/>
    <property type="match status" value="1"/>
</dbReference>
<accession>A0A1G2E162</accession>
<comment type="similarity">
    <text evidence="1">Belongs to the ComF/GntX family.</text>
</comment>
<dbReference type="Proteomes" id="UP000178721">
    <property type="component" value="Unassembled WGS sequence"/>
</dbReference>
<protein>
    <submittedName>
        <fullName evidence="2">Uncharacterized protein</fullName>
    </submittedName>
</protein>
<name>A0A1G2E162_9BACT</name>
<dbReference type="SUPFAM" id="SSF53271">
    <property type="entry name" value="PRTase-like"/>
    <property type="match status" value="1"/>
</dbReference>
<dbReference type="Gene3D" id="3.40.50.2020">
    <property type="match status" value="1"/>
</dbReference>
<dbReference type="InterPro" id="IPR000836">
    <property type="entry name" value="PRTase_dom"/>
</dbReference>
<sequence>MSRGLRIIWNGLLDILFPKTCLGCGREGTYICKDCEIFLSEADPMLGSPISPKILGEVGLPDIVSVWEYEGLMEKLILKIKYDGCYDIINDLVAKAFEKITLGLPQDTMITFVPMWGRKERRRGFNQAELIARAVGEKTGRPVAKLLEKIKDNRSQVGLSPQERAENVRGAFRVTPDDRISDILGMSDIPNIRNVLVVDDVYTTGATMGECIKVLKKAGAKNVWGFTLSRKMSIQNC</sequence>
<dbReference type="EMBL" id="MHMA01000039">
    <property type="protein sequence ID" value="OGZ19604.1"/>
    <property type="molecule type" value="Genomic_DNA"/>
</dbReference>
<proteinExistence type="inferred from homology"/>
<evidence type="ECO:0000313" key="2">
    <source>
        <dbReference type="EMBL" id="OGZ19604.1"/>
    </source>
</evidence>